<dbReference type="InterPro" id="IPR033699">
    <property type="entry name" value="POLO_box_Plk4_1"/>
</dbReference>
<dbReference type="PROSITE" id="PS51985">
    <property type="entry name" value="CPB2"/>
    <property type="match status" value="1"/>
</dbReference>
<dbReference type="Gene3D" id="3.30.1120.120">
    <property type="match status" value="1"/>
</dbReference>
<sequence>MSQKENIHPLQNEEEDEDVISPNFQPRQNSVDVALDVSELEEQKITLSSKEIKRQRNLAIQLTPISTKNLKPIKVQHQKEGHIKIKENGQVVLYLPKKYKKLYFSPDGQQVLMKQVNAISKFGTLEYKFERLPTKLRPWYKYVLDFVTLVRLKTPRIIYANNLLKCTMMEDDPHNSFEIEFSQARQLNLLGKASRKDQREVKVLYQKGSEEMEIAVSEQTGQSQGVYLRSLAADGSKPQRQVTKFSFNIHKEIEELDDELQLYAEESLKAISICEEKDGQLNKQRGEGAQESYPIIIDERSLKK</sequence>
<gene>
    <name evidence="4" type="ORF">FGO68_gene11830</name>
</gene>
<reference evidence="4" key="1">
    <citation type="submission" date="2019-06" db="EMBL/GenBank/DDBJ databases">
        <authorList>
            <person name="Zheng W."/>
        </authorList>
    </citation>
    <scope>NUCLEOTIDE SEQUENCE</scope>
    <source>
        <strain evidence="4">QDHG01</strain>
    </source>
</reference>
<evidence type="ECO:0000313" key="4">
    <source>
        <dbReference type="EMBL" id="TNV72602.1"/>
    </source>
</evidence>
<dbReference type="OrthoDB" id="408964at2759"/>
<evidence type="ECO:0000313" key="5">
    <source>
        <dbReference type="Proteomes" id="UP000785679"/>
    </source>
</evidence>
<evidence type="ECO:0000256" key="1">
    <source>
        <dbReference type="SAM" id="MobiDB-lite"/>
    </source>
</evidence>
<dbReference type="PROSITE" id="PS51984">
    <property type="entry name" value="CPB1"/>
    <property type="match status" value="1"/>
</dbReference>
<comment type="caution">
    <text evidence="4">The sequence shown here is derived from an EMBL/GenBank/DDBJ whole genome shotgun (WGS) entry which is preliminary data.</text>
</comment>
<dbReference type="Pfam" id="PF18190">
    <property type="entry name" value="Plk4_PB1"/>
    <property type="match status" value="1"/>
</dbReference>
<feature type="domain" description="Cryptic POLO box 2 (CPB2)" evidence="3">
    <location>
        <begin position="154"/>
        <end position="304"/>
    </location>
</feature>
<evidence type="ECO:0000259" key="2">
    <source>
        <dbReference type="PROSITE" id="PS51984"/>
    </source>
</evidence>
<dbReference type="InterPro" id="IPR046437">
    <property type="entry name" value="Ser_Thr-PK_POLO_box_1_sf"/>
</dbReference>
<dbReference type="Gene3D" id="3.30.1120.130">
    <property type="match status" value="1"/>
</dbReference>
<accession>A0A8J8SVP2</accession>
<proteinExistence type="predicted"/>
<feature type="domain" description="Cryptic POLO box 1 (CPB1)" evidence="2">
    <location>
        <begin position="57"/>
        <end position="153"/>
    </location>
</feature>
<dbReference type="AlphaFoldDB" id="A0A8J8SVP2"/>
<organism evidence="4 5">
    <name type="scientific">Halteria grandinella</name>
    <dbReference type="NCBI Taxonomy" id="5974"/>
    <lineage>
        <taxon>Eukaryota</taxon>
        <taxon>Sar</taxon>
        <taxon>Alveolata</taxon>
        <taxon>Ciliophora</taxon>
        <taxon>Intramacronucleata</taxon>
        <taxon>Spirotrichea</taxon>
        <taxon>Stichotrichia</taxon>
        <taxon>Sporadotrichida</taxon>
        <taxon>Halteriidae</taxon>
        <taxon>Halteria</taxon>
    </lineage>
</organism>
<protein>
    <submittedName>
        <fullName evidence="4">Uncharacterized protein</fullName>
    </submittedName>
</protein>
<feature type="region of interest" description="Disordered" evidence="1">
    <location>
        <begin position="1"/>
        <end position="25"/>
    </location>
</feature>
<name>A0A8J8SVP2_HALGN</name>
<dbReference type="Pfam" id="PF18409">
    <property type="entry name" value="Plk4_PB2"/>
    <property type="match status" value="1"/>
</dbReference>
<dbReference type="InterPro" id="IPR033698">
    <property type="entry name" value="POLO_box_Plk4_2"/>
</dbReference>
<dbReference type="InterPro" id="IPR047108">
    <property type="entry name" value="Plk4-like_POLO_box_2_sf"/>
</dbReference>
<keyword evidence="5" id="KW-1185">Reference proteome</keyword>
<evidence type="ECO:0000259" key="3">
    <source>
        <dbReference type="PROSITE" id="PS51985"/>
    </source>
</evidence>
<dbReference type="Proteomes" id="UP000785679">
    <property type="component" value="Unassembled WGS sequence"/>
</dbReference>
<dbReference type="EMBL" id="RRYP01021663">
    <property type="protein sequence ID" value="TNV72602.1"/>
    <property type="molecule type" value="Genomic_DNA"/>
</dbReference>